<feature type="transmembrane region" description="Helical" evidence="1">
    <location>
        <begin position="527"/>
        <end position="542"/>
    </location>
</feature>
<evidence type="ECO:0000256" key="1">
    <source>
        <dbReference type="SAM" id="Phobius"/>
    </source>
</evidence>
<feature type="transmembrane region" description="Helical" evidence="1">
    <location>
        <begin position="307"/>
        <end position="325"/>
    </location>
</feature>
<protein>
    <recommendedName>
        <fullName evidence="4">Class I SAM-dependent methyltransferase</fullName>
    </recommendedName>
</protein>
<dbReference type="Pfam" id="PF13489">
    <property type="entry name" value="Methyltransf_23"/>
    <property type="match status" value="1"/>
</dbReference>
<feature type="transmembrane region" description="Helical" evidence="1">
    <location>
        <begin position="332"/>
        <end position="351"/>
    </location>
</feature>
<keyword evidence="1" id="KW-0472">Membrane</keyword>
<dbReference type="SUPFAM" id="SSF53335">
    <property type="entry name" value="S-adenosyl-L-methionine-dependent methyltransferases"/>
    <property type="match status" value="1"/>
</dbReference>
<reference evidence="3" key="1">
    <citation type="submission" date="2019-01" db="EMBL/GenBank/DDBJ databases">
        <title>Gri0909 isolated from a small marine red alga.</title>
        <authorList>
            <person name="Kim J."/>
            <person name="Jeong S.E."/>
            <person name="Jeon C.O."/>
        </authorList>
    </citation>
    <scope>NUCLEOTIDE SEQUENCE [LARGE SCALE GENOMIC DNA]</scope>
    <source>
        <strain evidence="3">Gri0909</strain>
    </source>
</reference>
<keyword evidence="1" id="KW-0812">Transmembrane</keyword>
<dbReference type="AlphaFoldDB" id="A0A3S2WUS7"/>
<dbReference type="Gene3D" id="3.40.50.150">
    <property type="entry name" value="Vaccinia Virus protein VP39"/>
    <property type="match status" value="1"/>
</dbReference>
<keyword evidence="1" id="KW-1133">Transmembrane helix</keyword>
<feature type="transmembrane region" description="Helical" evidence="1">
    <location>
        <begin position="672"/>
        <end position="690"/>
    </location>
</feature>
<feature type="transmembrane region" description="Helical" evidence="1">
    <location>
        <begin position="418"/>
        <end position="434"/>
    </location>
</feature>
<feature type="transmembrane region" description="Helical" evidence="1">
    <location>
        <begin position="549"/>
        <end position="569"/>
    </location>
</feature>
<feature type="transmembrane region" description="Helical" evidence="1">
    <location>
        <begin position="441"/>
        <end position="460"/>
    </location>
</feature>
<sequence>MTDPGSANLDKMTGAEARGLDKGLNKGMDAGLDTGSDTGWDTGTVLQRLAALTLVAAALQPPWESLWQVGAIAVAAVLIFGGRVQADGKRWLVAMGLVALAIFGRLFLPGPQILEGHNVLSVWQRPAAVEKVLPQALVDRFDAIMRADYPAIADCDTSEPVCRDARTSPTEPYAWSNASVWDAPEAPYSRIVSAIDFDSVLALRAGFTDTTLFNWYKDHRYIRREAMPYFVVFQWPEDVEGWELCWRGRLYWETEIDSFTDVSSEAGTCRTITADDVGRRIAALDTGRSIGLEITLVPNVLGTVKQVVKAVLAFLCALIILVILVRPDLRRVFPALGLLGLSTLVVCVVAPDFLTATILHFGGGDGLTHESYGQTILRLAQEGALIEALKGVEAVYYFMPGLRYFRAMENLFFGETDFGMLLALLALPFVVFWICRLFLPLYAAVAATIAFTATTVGKYLGFSFSKYIEEAALGHAEPLGYTAFFAAIVLAVARYDRLKAVHRQPYWPWLLSGLAFAFAVFMRPNLAPGVAVFCLVLGLAMLKGGHLRLVLAWAVGIGAVLWLPFHNWFYGDAFVLLTAAADIDANMLAPPQRYIDALAAVFQGEFNNAAVAQITAHVSKWLSPFRFAVLLACIYAVFIRRGVPWQLRALGAAALAQQCVLMFYHPNGRYEFLAWFLTTLTVLGVFWPAFERRWLDRLSGSRAMERLAGWLGLANRPSRAHLARLLEGPIDGMTAVDAFKTWCRPFVSPLPTILARLPRNARIFDIGTGNGALLYLASETRSPAELRGSDCADRSAVLASLKEWRNPPQFILTGKNMVPDLAGAEVVTLIDVLHHVDAGAQQAFLEGLFKGMDPGATLLVADIDAGRPFRRFMNQIHDLILARQWVNPLPVEKTLSMLRQAGFETSGAEKEVALWYAHYVLSARVPD</sequence>
<feature type="transmembrane region" description="Helical" evidence="1">
    <location>
        <begin position="65"/>
        <end position="84"/>
    </location>
</feature>
<dbReference type="RefSeq" id="WP_127764352.1">
    <property type="nucleotide sequence ID" value="NZ_SADE01000001.1"/>
</dbReference>
<accession>A0A3S2WUS7</accession>
<dbReference type="InterPro" id="IPR029063">
    <property type="entry name" value="SAM-dependent_MTases_sf"/>
</dbReference>
<proteinExistence type="predicted"/>
<evidence type="ECO:0008006" key="4">
    <source>
        <dbReference type="Google" id="ProtNLM"/>
    </source>
</evidence>
<name>A0A3S2WUS7_9PROT</name>
<dbReference type="OrthoDB" id="7314299at2"/>
<evidence type="ECO:0000313" key="3">
    <source>
        <dbReference type="Proteomes" id="UP000287447"/>
    </source>
</evidence>
<comment type="caution">
    <text evidence="2">The sequence shown here is derived from an EMBL/GenBank/DDBJ whole genome shotgun (WGS) entry which is preliminary data.</text>
</comment>
<dbReference type="EMBL" id="SADE01000001">
    <property type="protein sequence ID" value="RVU38980.1"/>
    <property type="molecule type" value="Genomic_DNA"/>
</dbReference>
<feature type="transmembrane region" description="Helical" evidence="1">
    <location>
        <begin position="621"/>
        <end position="638"/>
    </location>
</feature>
<dbReference type="Proteomes" id="UP000287447">
    <property type="component" value="Unassembled WGS sequence"/>
</dbReference>
<feature type="transmembrane region" description="Helical" evidence="1">
    <location>
        <begin position="91"/>
        <end position="108"/>
    </location>
</feature>
<evidence type="ECO:0000313" key="2">
    <source>
        <dbReference type="EMBL" id="RVU38980.1"/>
    </source>
</evidence>
<keyword evidence="3" id="KW-1185">Reference proteome</keyword>
<gene>
    <name evidence="2" type="ORF">EOI86_06885</name>
</gene>
<feature type="transmembrane region" description="Helical" evidence="1">
    <location>
        <begin position="505"/>
        <end position="521"/>
    </location>
</feature>
<organism evidence="2 3">
    <name type="scientific">Hwanghaeella grinnelliae</name>
    <dbReference type="NCBI Taxonomy" id="2500179"/>
    <lineage>
        <taxon>Bacteria</taxon>
        <taxon>Pseudomonadati</taxon>
        <taxon>Pseudomonadota</taxon>
        <taxon>Alphaproteobacteria</taxon>
        <taxon>Rhodospirillales</taxon>
        <taxon>Rhodospirillaceae</taxon>
        <taxon>Hwanghaeella</taxon>
    </lineage>
</organism>
<feature type="transmembrane region" description="Helical" evidence="1">
    <location>
        <begin position="472"/>
        <end position="493"/>
    </location>
</feature>